<evidence type="ECO:0000313" key="3">
    <source>
        <dbReference type="EMBL" id="OTN76385.1"/>
    </source>
</evidence>
<dbReference type="RefSeq" id="WP_086274340.1">
    <property type="nucleotide sequence ID" value="NZ_NGKU01000001.1"/>
</dbReference>
<evidence type="ECO:0000256" key="1">
    <source>
        <dbReference type="SAM" id="Phobius"/>
    </source>
</evidence>
<accession>A0A242A5S3</accession>
<proteinExistence type="predicted"/>
<feature type="transmembrane region" description="Helical" evidence="1">
    <location>
        <begin position="222"/>
        <end position="244"/>
    </location>
</feature>
<keyword evidence="1" id="KW-0812">Transmembrane</keyword>
<dbReference type="AlphaFoldDB" id="A0A242A5S3"/>
<keyword evidence="1" id="KW-1133">Transmembrane helix</keyword>
<keyword evidence="4" id="KW-1185">Reference proteome</keyword>
<feature type="domain" description="MacB-like periplasmic core" evidence="2">
    <location>
        <begin position="84"/>
        <end position="194"/>
    </location>
</feature>
<feature type="transmembrane region" description="Helical" evidence="1">
    <location>
        <begin position="306"/>
        <end position="329"/>
    </location>
</feature>
<sequence length="341" mass="39250">MKKIPYEYILYYFQLALVSFFILVLLCFHLDFQEKNFLKRGMFSENFIGFDVMNHSNQPHSFPFAVSSGVVLSKELIEMPQEIVRGYYGADIFGFADFLEEGVFIRVSDQAQKRPVAVLGKEMLSQTVVKNGRRYVGFHQQEFEVIGVFRETKTDLDFAVYLNLTALHREDIGGRYYIDGKNDAEVTATYHQIEASLASDIQLSKSIFREHLEFVMASRTRLLLLFALIAANANIIVTTIFFIYRQRYKVAVQKLCGMTKNAIALHYFKILLYISSLSFVTVVLLRQFLGSNHYSLFYLERLTWMHFGVLAVSMATLACMIVIFILFSMEEVNISDTLKGS</sequence>
<evidence type="ECO:0000259" key="2">
    <source>
        <dbReference type="Pfam" id="PF12704"/>
    </source>
</evidence>
<reference evidence="3 4" key="1">
    <citation type="submission" date="2017-05" db="EMBL/GenBank/DDBJ databases">
        <title>The Genome Sequence of Enterococcus sp. 8G7_MSG3316.</title>
        <authorList>
            <consortium name="The Broad Institute Genomics Platform"/>
            <consortium name="The Broad Institute Genomic Center for Infectious Diseases"/>
            <person name="Earl A."/>
            <person name="Manson A."/>
            <person name="Schwartman J."/>
            <person name="Gilmore M."/>
            <person name="Abouelleil A."/>
            <person name="Cao P."/>
            <person name="Chapman S."/>
            <person name="Cusick C."/>
            <person name="Shea T."/>
            <person name="Young S."/>
            <person name="Neafsey D."/>
            <person name="Nusbaum C."/>
            <person name="Birren B."/>
        </authorList>
    </citation>
    <scope>NUCLEOTIDE SEQUENCE [LARGE SCALE GENOMIC DNA]</scope>
    <source>
        <strain evidence="3 4">8G7_MSG3316</strain>
    </source>
</reference>
<dbReference type="Proteomes" id="UP000195043">
    <property type="component" value="Unassembled WGS sequence"/>
</dbReference>
<keyword evidence="1" id="KW-0472">Membrane</keyword>
<dbReference type="STRING" id="1834191.A5886_001462"/>
<dbReference type="Pfam" id="PF12704">
    <property type="entry name" value="MacB_PCD"/>
    <property type="match status" value="1"/>
</dbReference>
<organism evidence="3 4">
    <name type="scientific">Candidatus Enterococcus testudinis</name>
    <dbReference type="NCBI Taxonomy" id="1834191"/>
    <lineage>
        <taxon>Bacteria</taxon>
        <taxon>Bacillati</taxon>
        <taxon>Bacillota</taxon>
        <taxon>Bacilli</taxon>
        <taxon>Lactobacillales</taxon>
        <taxon>Enterococcaceae</taxon>
        <taxon>Enterococcus</taxon>
    </lineage>
</organism>
<dbReference type="InterPro" id="IPR025857">
    <property type="entry name" value="MacB_PCD"/>
</dbReference>
<comment type="caution">
    <text evidence="3">The sequence shown here is derived from an EMBL/GenBank/DDBJ whole genome shotgun (WGS) entry which is preliminary data.</text>
</comment>
<protein>
    <recommendedName>
        <fullName evidence="2">MacB-like periplasmic core domain-containing protein</fullName>
    </recommendedName>
</protein>
<dbReference type="EMBL" id="NGKU01000001">
    <property type="protein sequence ID" value="OTN76385.1"/>
    <property type="molecule type" value="Genomic_DNA"/>
</dbReference>
<name>A0A242A5S3_9ENTE</name>
<dbReference type="OrthoDB" id="2558183at2"/>
<gene>
    <name evidence="3" type="ORF">A5886_001462</name>
</gene>
<feature type="transmembrane region" description="Helical" evidence="1">
    <location>
        <begin position="12"/>
        <end position="32"/>
    </location>
</feature>
<feature type="transmembrane region" description="Helical" evidence="1">
    <location>
        <begin position="264"/>
        <end position="285"/>
    </location>
</feature>
<evidence type="ECO:0000313" key="4">
    <source>
        <dbReference type="Proteomes" id="UP000195043"/>
    </source>
</evidence>